<feature type="region of interest" description="Disordered" evidence="1">
    <location>
        <begin position="151"/>
        <end position="173"/>
    </location>
</feature>
<keyword evidence="3" id="KW-1185">Reference proteome</keyword>
<organism evidence="2 3">
    <name type="scientific">Pseudomonas alkylphenolica</name>
    <dbReference type="NCBI Taxonomy" id="237609"/>
    <lineage>
        <taxon>Bacteria</taxon>
        <taxon>Pseudomonadati</taxon>
        <taxon>Pseudomonadota</taxon>
        <taxon>Gammaproteobacteria</taxon>
        <taxon>Pseudomonadales</taxon>
        <taxon>Pseudomonadaceae</taxon>
        <taxon>Pseudomonas</taxon>
    </lineage>
</organism>
<protein>
    <submittedName>
        <fullName evidence="2">Uncharacterized protein</fullName>
    </submittedName>
</protein>
<dbReference type="RefSeq" id="WP_157192738.1">
    <property type="nucleotide sequence ID" value="NZ_CP046621.1"/>
</dbReference>
<evidence type="ECO:0000313" key="3">
    <source>
        <dbReference type="Proteomes" id="UP000426235"/>
    </source>
</evidence>
<reference evidence="2" key="1">
    <citation type="submission" date="2019-12" db="EMBL/GenBank/DDBJ databases">
        <title>Hybrid Genome Assemblies of two High G+C Isolates from Undergraduate Microbiology Courses.</title>
        <authorList>
            <person name="Ne Ville C.J."/>
            <person name="Enright D."/>
            <person name="Hernandez I."/>
            <person name="Dodsworth J."/>
            <person name="Orwin P.M."/>
        </authorList>
    </citation>
    <scope>NUCLEOTIDE SEQUENCE [LARGE SCALE GENOMIC DNA]</scope>
    <source>
        <strain evidence="2">Neo</strain>
    </source>
</reference>
<dbReference type="Proteomes" id="UP000426235">
    <property type="component" value="Chromosome"/>
</dbReference>
<proteinExistence type="predicted"/>
<evidence type="ECO:0000313" key="2">
    <source>
        <dbReference type="EMBL" id="QGW77766.1"/>
    </source>
</evidence>
<evidence type="ECO:0000256" key="1">
    <source>
        <dbReference type="SAM" id="MobiDB-lite"/>
    </source>
</evidence>
<dbReference type="AlphaFoldDB" id="A0A6I6H0L4"/>
<gene>
    <name evidence="2" type="ORF">GPJ81_14080</name>
</gene>
<dbReference type="EMBL" id="CP046621">
    <property type="protein sequence ID" value="QGW77766.1"/>
    <property type="molecule type" value="Genomic_DNA"/>
</dbReference>
<accession>A0A6I6H0L4</accession>
<sequence length="246" mass="26994">MINLDIDVDSAPLFREISDIQRKQIPFALVLAQTKLAQRVKPGMLKVMQQRLDRPTPTTMKSLFVQAATKARPAKVFFKDSWTSGIPADAYLQQAVQGGQRPHKRFERSLIAQGLMKSGQFALPAKDLLNQYGNVSRGTMTRILSGLGAAESGRGHQANATGSKRSQRKGNAKRYYTGSVDGQQGVWERKDSAFGDAVRPVFLYSNSSPGYRVIFPFFKIADNIVKAHAQAELTAALGQAIATARP</sequence>
<name>A0A6I6H0L4_9PSED</name>